<dbReference type="EMBL" id="CP162599">
    <property type="protein sequence ID" value="XDK31666.1"/>
    <property type="molecule type" value="Genomic_DNA"/>
</dbReference>
<accession>A0AB39HHH3</accession>
<organism evidence="2">
    <name type="scientific">Ornithinibacillus sp. 4-3</name>
    <dbReference type="NCBI Taxonomy" id="3231488"/>
    <lineage>
        <taxon>Bacteria</taxon>
        <taxon>Bacillati</taxon>
        <taxon>Bacillota</taxon>
        <taxon>Bacilli</taxon>
        <taxon>Bacillales</taxon>
        <taxon>Bacillaceae</taxon>
        <taxon>Ornithinibacillus</taxon>
    </lineage>
</organism>
<sequence>MTQGHEFDWNGTIQDSGPQFITLPAGDYNFTITKFERARHQGSTNLPPCHMAILHLEIDGGEHGTANVIHRLFLHSKTEGFLSRFFEAIGQKKENQPIQMNWNIVFGAKGRCKLIINKYTKDGQERENNQVDSFLPYEEYMKHAGTTQQYQPQQQQQQQSTQQHQAPFPTGQPQQQQQPNTQTGGYVPGQF</sequence>
<feature type="region of interest" description="Disordered" evidence="1">
    <location>
        <begin position="145"/>
        <end position="191"/>
    </location>
</feature>
<feature type="compositionally biased region" description="Low complexity" evidence="1">
    <location>
        <begin position="146"/>
        <end position="185"/>
    </location>
</feature>
<dbReference type="RefSeq" id="WP_368652392.1">
    <property type="nucleotide sequence ID" value="NZ_CP162599.1"/>
</dbReference>
<evidence type="ECO:0000313" key="2">
    <source>
        <dbReference type="EMBL" id="XDK31666.1"/>
    </source>
</evidence>
<evidence type="ECO:0008006" key="3">
    <source>
        <dbReference type="Google" id="ProtNLM"/>
    </source>
</evidence>
<gene>
    <name evidence="2" type="ORF">AB4Y30_11575</name>
</gene>
<reference evidence="2" key="1">
    <citation type="submission" date="2024-07" db="EMBL/GenBank/DDBJ databases">
        <title>Halotolerant mesophilic bacterium Ornithinibacillus sp. 4-3, sp. nov., isolated from soil.</title>
        <authorList>
            <person name="Sidarenka A.V."/>
            <person name="Guliayeva D.E."/>
            <person name="Leanovich S.I."/>
            <person name="Hileuskaya K.S."/>
            <person name="Akhremchuk A.E."/>
            <person name="Sikolenko M.A."/>
            <person name="Valentovich L.N."/>
        </authorList>
    </citation>
    <scope>NUCLEOTIDE SEQUENCE</scope>
    <source>
        <strain evidence="2">4-3</strain>
    </source>
</reference>
<name>A0AB39HHH3_9BACI</name>
<protein>
    <recommendedName>
        <fullName evidence="3">DUF669 domain-containing protein</fullName>
    </recommendedName>
</protein>
<dbReference type="AlphaFoldDB" id="A0AB39HHH3"/>
<evidence type="ECO:0000256" key="1">
    <source>
        <dbReference type="SAM" id="MobiDB-lite"/>
    </source>
</evidence>
<proteinExistence type="predicted"/>